<organism evidence="1">
    <name type="scientific">marine metagenome</name>
    <dbReference type="NCBI Taxonomy" id="408172"/>
    <lineage>
        <taxon>unclassified sequences</taxon>
        <taxon>metagenomes</taxon>
        <taxon>ecological metagenomes</taxon>
    </lineage>
</organism>
<gene>
    <name evidence="1" type="ORF">METZ01_LOCUS37006</name>
</gene>
<accession>A0A381QXJ1</accession>
<proteinExistence type="predicted"/>
<dbReference type="AlphaFoldDB" id="A0A381QXJ1"/>
<dbReference type="EMBL" id="UINC01001582">
    <property type="protein sequence ID" value="SUZ84152.1"/>
    <property type="molecule type" value="Genomic_DNA"/>
</dbReference>
<sequence>MASEGGSRVGIRLFYGLIISWLGWTYTVDVATNQARGVDVMEKLDDRVV</sequence>
<evidence type="ECO:0000313" key="1">
    <source>
        <dbReference type="EMBL" id="SUZ84152.1"/>
    </source>
</evidence>
<protein>
    <submittedName>
        <fullName evidence="1">Uncharacterized protein</fullName>
    </submittedName>
</protein>
<name>A0A381QXJ1_9ZZZZ</name>
<reference evidence="1" key="1">
    <citation type="submission" date="2018-05" db="EMBL/GenBank/DDBJ databases">
        <authorList>
            <person name="Lanie J.A."/>
            <person name="Ng W.-L."/>
            <person name="Kazmierczak K.M."/>
            <person name="Andrzejewski T.M."/>
            <person name="Davidsen T.M."/>
            <person name="Wayne K.J."/>
            <person name="Tettelin H."/>
            <person name="Glass J.I."/>
            <person name="Rusch D."/>
            <person name="Podicherti R."/>
            <person name="Tsui H.-C.T."/>
            <person name="Winkler M.E."/>
        </authorList>
    </citation>
    <scope>NUCLEOTIDE SEQUENCE</scope>
</reference>